<dbReference type="AlphaFoldDB" id="A0A1X1RP49"/>
<dbReference type="Proteomes" id="UP000193484">
    <property type="component" value="Unassembled WGS sequence"/>
</dbReference>
<keyword evidence="4" id="KW-1185">Reference proteome</keyword>
<evidence type="ECO:0000256" key="2">
    <source>
        <dbReference type="ARBA" id="ARBA00023002"/>
    </source>
</evidence>
<sequence>MSRFENKVAIVTGAGGGIGQAYAEALAREGAAVAVADINMDGARAVADGITAAGGTAIAVSVDVSDPDSTVAMAEATVAELGGIDYLVNNAAIFGGMKLDGLLTVPWDYYQRFMSVNLDGALLCSRAVVGHMEKRGGGVIVNQSSTAAWVYSNFYGLAKVGINGLTQQLSRELGWRNIRINAIAPGPIDTEANRTTTPQAIVKQIVQTLPLARLGTPEDLVGMCLFLLSDEASWVTGQIFNVDGGQIIRS</sequence>
<dbReference type="NCBIfam" id="NF005853">
    <property type="entry name" value="PRK07774.1"/>
    <property type="match status" value="1"/>
</dbReference>
<keyword evidence="2" id="KW-0560">Oxidoreductase</keyword>
<protein>
    <submittedName>
        <fullName evidence="3">Short-chain dehydrogenase</fullName>
    </submittedName>
</protein>
<evidence type="ECO:0000313" key="4">
    <source>
        <dbReference type="Proteomes" id="UP000193484"/>
    </source>
</evidence>
<dbReference type="STRING" id="1793.AWC04_00830"/>
<organism evidence="3 4">
    <name type="scientific">Mycolicibacterium fallax</name>
    <name type="common">Mycobacterium fallax</name>
    <dbReference type="NCBI Taxonomy" id="1793"/>
    <lineage>
        <taxon>Bacteria</taxon>
        <taxon>Bacillati</taxon>
        <taxon>Actinomycetota</taxon>
        <taxon>Actinomycetes</taxon>
        <taxon>Mycobacteriales</taxon>
        <taxon>Mycobacteriaceae</taxon>
        <taxon>Mycolicibacterium</taxon>
    </lineage>
</organism>
<dbReference type="NCBIfam" id="NF005559">
    <property type="entry name" value="PRK07231.1"/>
    <property type="match status" value="1"/>
</dbReference>
<dbReference type="InterPro" id="IPR002347">
    <property type="entry name" value="SDR_fam"/>
</dbReference>
<dbReference type="CDD" id="cd05233">
    <property type="entry name" value="SDR_c"/>
    <property type="match status" value="1"/>
</dbReference>
<reference evidence="3 4" key="1">
    <citation type="submission" date="2016-01" db="EMBL/GenBank/DDBJ databases">
        <title>The new phylogeny of the genus Mycobacterium.</title>
        <authorList>
            <person name="Tarcisio F."/>
            <person name="Conor M."/>
            <person name="Antonella G."/>
            <person name="Elisabetta G."/>
            <person name="Giulia F.S."/>
            <person name="Sara T."/>
            <person name="Anna F."/>
            <person name="Clotilde B."/>
            <person name="Roberto B."/>
            <person name="Veronica D.S."/>
            <person name="Fabio R."/>
            <person name="Monica P."/>
            <person name="Olivier J."/>
            <person name="Enrico T."/>
            <person name="Nicola S."/>
        </authorList>
    </citation>
    <scope>NUCLEOTIDE SEQUENCE [LARGE SCALE GENOMIC DNA]</scope>
    <source>
        <strain evidence="3 4">DSM 44179</strain>
    </source>
</reference>
<dbReference type="GO" id="GO:0030497">
    <property type="term" value="P:fatty acid elongation"/>
    <property type="evidence" value="ECO:0007669"/>
    <property type="project" value="TreeGrafter"/>
</dbReference>
<dbReference type="Gene3D" id="3.40.50.720">
    <property type="entry name" value="NAD(P)-binding Rossmann-like Domain"/>
    <property type="match status" value="1"/>
</dbReference>
<dbReference type="InterPro" id="IPR036291">
    <property type="entry name" value="NAD(P)-bd_dom_sf"/>
</dbReference>
<evidence type="ECO:0000256" key="1">
    <source>
        <dbReference type="ARBA" id="ARBA00006484"/>
    </source>
</evidence>
<proteinExistence type="inferred from homology"/>
<dbReference type="GO" id="GO:0016616">
    <property type="term" value="F:oxidoreductase activity, acting on the CH-OH group of donors, NAD or NADP as acceptor"/>
    <property type="evidence" value="ECO:0007669"/>
    <property type="project" value="TreeGrafter"/>
</dbReference>
<dbReference type="PRINTS" id="PR00080">
    <property type="entry name" value="SDRFAMILY"/>
</dbReference>
<name>A0A1X1RP49_MYCFA</name>
<dbReference type="FunFam" id="3.40.50.720:FF:000084">
    <property type="entry name" value="Short-chain dehydrogenase reductase"/>
    <property type="match status" value="1"/>
</dbReference>
<dbReference type="PRINTS" id="PR00081">
    <property type="entry name" value="GDHRDH"/>
</dbReference>
<dbReference type="Pfam" id="PF13561">
    <property type="entry name" value="adh_short_C2"/>
    <property type="match status" value="1"/>
</dbReference>
<comment type="caution">
    <text evidence="3">The sequence shown here is derived from an EMBL/GenBank/DDBJ whole genome shotgun (WGS) entry which is preliminary data.</text>
</comment>
<dbReference type="RefSeq" id="WP_085092423.1">
    <property type="nucleotide sequence ID" value="NZ_AP022603.1"/>
</dbReference>
<evidence type="ECO:0000313" key="3">
    <source>
        <dbReference type="EMBL" id="ORV10440.1"/>
    </source>
</evidence>
<accession>A0A1X1RP49</accession>
<dbReference type="OrthoDB" id="517007at2"/>
<gene>
    <name evidence="3" type="ORF">AWC04_00830</name>
</gene>
<dbReference type="EMBL" id="LQOJ01000003">
    <property type="protein sequence ID" value="ORV10440.1"/>
    <property type="molecule type" value="Genomic_DNA"/>
</dbReference>
<dbReference type="PANTHER" id="PTHR42760:SF40">
    <property type="entry name" value="3-OXOACYL-[ACYL-CARRIER-PROTEIN] REDUCTASE, CHLOROPLASTIC"/>
    <property type="match status" value="1"/>
</dbReference>
<dbReference type="PANTHER" id="PTHR42760">
    <property type="entry name" value="SHORT-CHAIN DEHYDROGENASES/REDUCTASES FAMILY MEMBER"/>
    <property type="match status" value="1"/>
</dbReference>
<dbReference type="SUPFAM" id="SSF51735">
    <property type="entry name" value="NAD(P)-binding Rossmann-fold domains"/>
    <property type="match status" value="1"/>
</dbReference>
<comment type="similarity">
    <text evidence="1">Belongs to the short-chain dehydrogenases/reductases (SDR) family.</text>
</comment>